<feature type="transmembrane region" description="Helical" evidence="1">
    <location>
        <begin position="12"/>
        <end position="33"/>
    </location>
</feature>
<dbReference type="STRING" id="380358.XALC_1489"/>
<evidence type="ECO:0000256" key="1">
    <source>
        <dbReference type="SAM" id="Phobius"/>
    </source>
</evidence>
<proteinExistence type="predicted"/>
<dbReference type="RefSeq" id="WP_012915997.1">
    <property type="nucleotide sequence ID" value="NC_013722.1"/>
</dbReference>
<reference evidence="2 3" key="1">
    <citation type="journal article" date="2009" name="BMC Genomics">
        <title>The complete genome sequence of Xanthomonas albilineans provides new insights into the reductive genome evolution of the xylem-limited Xanthomonadaceae.</title>
        <authorList>
            <person name="Pieretti I."/>
            <person name="Royer M."/>
            <person name="Barbe V."/>
            <person name="Carrere S."/>
            <person name="Koebnik R."/>
            <person name="Cociancich S."/>
            <person name="Couloux A."/>
            <person name="Darrasse A."/>
            <person name="Gouzy J."/>
            <person name="Jacques M.A."/>
            <person name="Lauber E."/>
            <person name="Manceau C."/>
            <person name="Mangenot S."/>
            <person name="Poussier S."/>
            <person name="Segurens B."/>
            <person name="Szurek B."/>
            <person name="Verdier V."/>
            <person name="Arlat M."/>
            <person name="Rott P."/>
        </authorList>
    </citation>
    <scope>NUCLEOTIDE SEQUENCE [LARGE SCALE GENOMIC DNA]</scope>
    <source>
        <strain evidence="3">GPE PC73 / CFBP 7063</strain>
    </source>
</reference>
<dbReference type="Pfam" id="PF09480">
    <property type="entry name" value="PrgH"/>
    <property type="match status" value="1"/>
</dbReference>
<keyword evidence="1" id="KW-1133">Transmembrane helix</keyword>
<dbReference type="KEGG" id="xal:XALC_1489"/>
<dbReference type="GeneID" id="57876792"/>
<dbReference type="eggNOG" id="ENOG502ZBVJ">
    <property type="taxonomic scope" value="Bacteria"/>
</dbReference>
<keyword evidence="1" id="KW-0472">Membrane</keyword>
<sequence>MVIGLDKAILAMFLSAALINSFLLFLHPIPMSFDDEKNYELRILFGPMYGVDLLLPKQESIFVFVGAETAKSQSASQFASNALVIPHHKSGINFRISFDAHISHSDIANKDDPLFDMEMSSQRSTDHDRDVNDDLLRFSVEWIKGNEVTVEEGVLNSICQFEDIAFAIRLNNTPWSDAVRQFLIKSTDENAAETSEVTADLLVPSGMGQRTRRFTALACIAVALLALPLRSLISFFADHARTKQLAAVFDTDTARNDLITRDGKVYVIAKTQSDLEWDKQIALRFPAAQRPLVTSVDDLREKSEQVLDQHNIDYFTILFRNIDEPELILVAHQGEDEETVKKRIAEITRLLKGVLPFAKGLHIREKTLSNVAGIAGSKLTHIPVTYSRIESGGYITFFINGYITDYALSEVSDLVKGFSHDWGQRKVRFGLVLNTTWLDGKSRQVGEDGYVLVDPSHWYFNHTINGN</sequence>
<dbReference type="GO" id="GO:0016020">
    <property type="term" value="C:membrane"/>
    <property type="evidence" value="ECO:0007669"/>
    <property type="project" value="InterPro"/>
</dbReference>
<protein>
    <submittedName>
        <fullName evidence="2">Probable xanthomonas secretion apparatus protein</fullName>
    </submittedName>
</protein>
<keyword evidence="1" id="KW-0812">Transmembrane</keyword>
<gene>
    <name evidence="2" type="primary">xsaM</name>
    <name evidence="2" type="ordered locus">XALc_1489</name>
</gene>
<accession>D2UDE4</accession>
<keyword evidence="3" id="KW-1185">Reference proteome</keyword>
<evidence type="ECO:0000313" key="3">
    <source>
        <dbReference type="Proteomes" id="UP000001890"/>
    </source>
</evidence>
<dbReference type="Gene3D" id="3.30.70.1770">
    <property type="match status" value="1"/>
</dbReference>
<evidence type="ECO:0000313" key="2">
    <source>
        <dbReference type="EMBL" id="CBA15994.1"/>
    </source>
</evidence>
<name>D2UDE4_XANAP</name>
<dbReference type="Proteomes" id="UP000001890">
    <property type="component" value="Chromosome"/>
</dbReference>
<dbReference type="AlphaFoldDB" id="D2UDE4"/>
<organism evidence="2 3">
    <name type="scientific">Xanthomonas albilineans (strain GPE PC73 / CFBP 7063)</name>
    <dbReference type="NCBI Taxonomy" id="380358"/>
    <lineage>
        <taxon>Bacteria</taxon>
        <taxon>Pseudomonadati</taxon>
        <taxon>Pseudomonadota</taxon>
        <taxon>Gammaproteobacteria</taxon>
        <taxon>Lysobacterales</taxon>
        <taxon>Lysobacteraceae</taxon>
        <taxon>Xanthomonas</taxon>
    </lineage>
</organism>
<dbReference type="Gene3D" id="2.60.200.20">
    <property type="match status" value="1"/>
</dbReference>
<dbReference type="EMBL" id="FP565176">
    <property type="protein sequence ID" value="CBA15994.1"/>
    <property type="molecule type" value="Genomic_DNA"/>
</dbReference>
<dbReference type="NCBIfam" id="TIGR02554">
    <property type="entry name" value="PrgH"/>
    <property type="match status" value="1"/>
</dbReference>
<dbReference type="InterPro" id="IPR013387">
    <property type="entry name" value="T3SS_PrgH/EprH"/>
</dbReference>
<dbReference type="InterPro" id="IPR019029">
    <property type="entry name" value="T3SS_PrgH/EprH-like"/>
</dbReference>